<dbReference type="Proteomes" id="UP000827409">
    <property type="component" value="Segment"/>
</dbReference>
<evidence type="ECO:0000313" key="2">
    <source>
        <dbReference type="EMBL" id="QWM90518.1"/>
    </source>
</evidence>
<dbReference type="RefSeq" id="YP_010360090.1">
    <property type="nucleotide sequence ID" value="NC_062780.1"/>
</dbReference>
<gene>
    <name evidence="2" type="primary">gp_26655</name>
</gene>
<evidence type="ECO:0000313" key="3">
    <source>
        <dbReference type="Proteomes" id="UP000827409"/>
    </source>
</evidence>
<keyword evidence="3" id="KW-1185">Reference proteome</keyword>
<feature type="coiled-coil region" evidence="1">
    <location>
        <begin position="26"/>
        <end position="71"/>
    </location>
</feature>
<protein>
    <submittedName>
        <fullName evidence="2">Siphovirus Gp157-like/bacteriophage Mu Gam-like putative host-nuclease inhibitor protein Gam</fullName>
    </submittedName>
</protein>
<dbReference type="KEGG" id="vg:75690929"/>
<organism evidence="2 3">
    <name type="scientific">uncultured phage cr13_1</name>
    <dbReference type="NCBI Taxonomy" id="2986396"/>
    <lineage>
        <taxon>Viruses</taxon>
        <taxon>Duplodnaviria</taxon>
        <taxon>Heunggongvirae</taxon>
        <taxon>Uroviricota</taxon>
        <taxon>Caudoviricetes</taxon>
        <taxon>Crassvirales</taxon>
        <taxon>Crevaviridae</taxon>
        <taxon>Doltivirinae</taxon>
        <taxon>Kingevirus</taxon>
        <taxon>Kingevirus communis</taxon>
    </lineage>
</organism>
<dbReference type="Pfam" id="PF05565">
    <property type="entry name" value="Sipho_Gp157"/>
    <property type="match status" value="1"/>
</dbReference>
<evidence type="ECO:0000256" key="1">
    <source>
        <dbReference type="SAM" id="Coils"/>
    </source>
</evidence>
<dbReference type="InterPro" id="IPR008840">
    <property type="entry name" value="Sipho_Gp157"/>
</dbReference>
<reference evidence="2 3" key="1">
    <citation type="submission" date="2021-04" db="EMBL/GenBank/DDBJ databases">
        <authorList>
            <person name="Shkoporov A.N."/>
            <person name="Stockdale S.R."/>
            <person name="Guerin E."/>
            <person name="Ross R.P."/>
            <person name="Hill C."/>
        </authorList>
    </citation>
    <scope>NUCLEOTIDE SEQUENCE [LARGE SCALE GENOMIC DNA]</scope>
    <source>
        <strain evidence="3">cr13_1</strain>
    </source>
</reference>
<sequence length="242" mass="27419">MSNLFGIAQKYDYLVSQIEENDGEITEEIAEELAIAESELEDKLRAYRQIIDAQKANIAYNKDEIKRLRDRNTSFDKIAGRLKSSVVDALHIFGQVGKSGNYSLKFPDFTVYTKESESVSINENALDPIITSLLHITEAPLPPEDNIFVEKHKEELDKIASISITVDVPISLAKEVGKYIHDKLGDDYIYTVKFDKKAIKELDNWAKASNESDEDIARAERIAHVMDKIDMEIVTSETAIYK</sequence>
<accession>A0AAE7S0B6</accession>
<keyword evidence="1" id="KW-0175">Coiled coil</keyword>
<name>A0AAE7S0B6_9CAUD</name>
<dbReference type="GeneID" id="75690929"/>
<dbReference type="EMBL" id="MZ130490">
    <property type="protein sequence ID" value="QWM90518.1"/>
    <property type="molecule type" value="Genomic_DNA"/>
</dbReference>
<proteinExistence type="predicted"/>